<keyword evidence="1" id="KW-0812">Transmembrane</keyword>
<comment type="caution">
    <text evidence="3">The sequence shown here is derived from an EMBL/GenBank/DDBJ whole genome shotgun (WGS) entry which is preliminary data.</text>
</comment>
<dbReference type="Gene3D" id="3.90.550.10">
    <property type="entry name" value="Spore Coat Polysaccharide Biosynthesis Protein SpsA, Chain A"/>
    <property type="match status" value="1"/>
</dbReference>
<evidence type="ECO:0000313" key="3">
    <source>
        <dbReference type="EMBL" id="GAA0469138.1"/>
    </source>
</evidence>
<keyword evidence="4" id="KW-1185">Reference proteome</keyword>
<sequence>MVPTEYEKICVIIPTYNRSNIIERTIQSVLNQSYPNIEIVVVDDNSTDNTREVIENISSRRLKYYKNSENSNAAASRNKGVEISESKYVAFLDSDDVWERDHLMSCINRLKSTNADGVFGNFSKVINGFFLDGNISAYSNDYSTIAEYIFSRKGTCRTSTFFMKRNAFEVIKFDEALNKHQDWDFAIRFDEKFKLAYNSIPTVVLYQDRADRMSSKMNHEATKVFLMKHECKVSNYANAIFNFNMAFHSRRLERGNNIYCKTYIKNTKKYISLMDYNKFKFSIMIQLLILQTFGRSSVFVYEILLKLKNFKFKQINN</sequence>
<proteinExistence type="predicted"/>
<reference evidence="4" key="1">
    <citation type="journal article" date="2019" name="Int. J. Syst. Evol. Microbiol.">
        <title>The Global Catalogue of Microorganisms (GCM) 10K type strain sequencing project: providing services to taxonomists for standard genome sequencing and annotation.</title>
        <authorList>
            <consortium name="The Broad Institute Genomics Platform"/>
            <consortium name="The Broad Institute Genome Sequencing Center for Infectious Disease"/>
            <person name="Wu L."/>
            <person name="Ma J."/>
        </authorList>
    </citation>
    <scope>NUCLEOTIDE SEQUENCE [LARGE SCALE GENOMIC DNA]</scope>
    <source>
        <strain evidence="4">JCM 14193</strain>
    </source>
</reference>
<feature type="domain" description="Glycosyltransferase 2-like" evidence="2">
    <location>
        <begin position="10"/>
        <end position="169"/>
    </location>
</feature>
<dbReference type="Proteomes" id="UP001500740">
    <property type="component" value="Unassembled WGS sequence"/>
</dbReference>
<dbReference type="EMBL" id="BAAACZ010000026">
    <property type="protein sequence ID" value="GAA0469138.1"/>
    <property type="molecule type" value="Genomic_DNA"/>
</dbReference>
<evidence type="ECO:0000259" key="2">
    <source>
        <dbReference type="Pfam" id="PF00535"/>
    </source>
</evidence>
<evidence type="ECO:0000256" key="1">
    <source>
        <dbReference type="SAM" id="Phobius"/>
    </source>
</evidence>
<name>A0ABP3K2K6_9BACI</name>
<dbReference type="InterPro" id="IPR050834">
    <property type="entry name" value="Glycosyltransf_2"/>
</dbReference>
<keyword evidence="1" id="KW-0472">Membrane</keyword>
<dbReference type="PANTHER" id="PTHR43685:SF2">
    <property type="entry name" value="GLYCOSYLTRANSFERASE 2-LIKE DOMAIN-CONTAINING PROTEIN"/>
    <property type="match status" value="1"/>
</dbReference>
<dbReference type="CDD" id="cd00761">
    <property type="entry name" value="Glyco_tranf_GTA_type"/>
    <property type="match status" value="1"/>
</dbReference>
<dbReference type="InterPro" id="IPR001173">
    <property type="entry name" value="Glyco_trans_2-like"/>
</dbReference>
<feature type="transmembrane region" description="Helical" evidence="1">
    <location>
        <begin position="283"/>
        <end position="304"/>
    </location>
</feature>
<protein>
    <recommendedName>
        <fullName evidence="2">Glycosyltransferase 2-like domain-containing protein</fullName>
    </recommendedName>
</protein>
<organism evidence="3 4">
    <name type="scientific">Alkalibacillus silvisoli</name>
    <dbReference type="NCBI Taxonomy" id="392823"/>
    <lineage>
        <taxon>Bacteria</taxon>
        <taxon>Bacillati</taxon>
        <taxon>Bacillota</taxon>
        <taxon>Bacilli</taxon>
        <taxon>Bacillales</taxon>
        <taxon>Bacillaceae</taxon>
        <taxon>Alkalibacillus</taxon>
    </lineage>
</organism>
<dbReference type="PANTHER" id="PTHR43685">
    <property type="entry name" value="GLYCOSYLTRANSFERASE"/>
    <property type="match status" value="1"/>
</dbReference>
<dbReference type="SUPFAM" id="SSF53448">
    <property type="entry name" value="Nucleotide-diphospho-sugar transferases"/>
    <property type="match status" value="1"/>
</dbReference>
<dbReference type="Pfam" id="PF00535">
    <property type="entry name" value="Glycos_transf_2"/>
    <property type="match status" value="1"/>
</dbReference>
<keyword evidence="1" id="KW-1133">Transmembrane helix</keyword>
<gene>
    <name evidence="3" type="ORF">GCM10008935_26210</name>
</gene>
<accession>A0ABP3K2K6</accession>
<dbReference type="InterPro" id="IPR029044">
    <property type="entry name" value="Nucleotide-diphossugar_trans"/>
</dbReference>
<evidence type="ECO:0000313" key="4">
    <source>
        <dbReference type="Proteomes" id="UP001500740"/>
    </source>
</evidence>